<gene>
    <name evidence="2" type="ORF">AOXY_G33808</name>
</gene>
<dbReference type="Proteomes" id="UP001230051">
    <property type="component" value="Unassembled WGS sequence"/>
</dbReference>
<feature type="region of interest" description="Disordered" evidence="1">
    <location>
        <begin position="147"/>
        <end position="189"/>
    </location>
</feature>
<protein>
    <submittedName>
        <fullName evidence="2">Uncharacterized protein</fullName>
    </submittedName>
</protein>
<feature type="compositionally biased region" description="Polar residues" evidence="1">
    <location>
        <begin position="147"/>
        <end position="164"/>
    </location>
</feature>
<organism evidence="2 3">
    <name type="scientific">Acipenser oxyrinchus oxyrinchus</name>
    <dbReference type="NCBI Taxonomy" id="40147"/>
    <lineage>
        <taxon>Eukaryota</taxon>
        <taxon>Metazoa</taxon>
        <taxon>Chordata</taxon>
        <taxon>Craniata</taxon>
        <taxon>Vertebrata</taxon>
        <taxon>Euteleostomi</taxon>
        <taxon>Actinopterygii</taxon>
        <taxon>Chondrostei</taxon>
        <taxon>Acipenseriformes</taxon>
        <taxon>Acipenseridae</taxon>
        <taxon>Acipenser</taxon>
    </lineage>
</organism>
<dbReference type="AlphaFoldDB" id="A0AAD8CGV3"/>
<feature type="region of interest" description="Disordered" evidence="1">
    <location>
        <begin position="56"/>
        <end position="104"/>
    </location>
</feature>
<sequence>MTALVERKCKCAVLQSRMEDREREFESVRLRLEVAESELKTIRGYLSDVNADHNNINNSSSATSSPSTVTKQASTTTDDRTRKCNARNSQGRREKENEDNQKTMCASDTSVAQCVPTKKRPHCTISSTPVRFVRAAVTPATGLQALTTQPSEPQTNHDVFNTDPNRAPLWNQRTGGERTGQEGSTGTRRTDLGSLHIIEVSGLDSVHIKEEEEAVEGLGGYPECEAVYLGQESSREGESTGSTAAGITVFLDSLCGLELDAVGGFLKQSLQYVTQRQTHIRPAQSCQSPWTSRQQHPGFNEMKAPLMAGRSDLLGSVLVNPGQLREAVKKAVQFQSKEGQRYLLNKLLGMVFSKEELAQAEGVKDFSKALDPRKQEAIKEFLHATAVQYGMEELLQGEYRKVVQNKMGNSRRDLKKPYLSTAERSCTRDSVLGETA</sequence>
<name>A0AAD8CGV3_ACIOX</name>
<keyword evidence="3" id="KW-1185">Reference proteome</keyword>
<comment type="caution">
    <text evidence="2">The sequence shown here is derived from an EMBL/GenBank/DDBJ whole genome shotgun (WGS) entry which is preliminary data.</text>
</comment>
<proteinExistence type="predicted"/>
<evidence type="ECO:0000256" key="1">
    <source>
        <dbReference type="SAM" id="MobiDB-lite"/>
    </source>
</evidence>
<evidence type="ECO:0000313" key="2">
    <source>
        <dbReference type="EMBL" id="KAK1150551.1"/>
    </source>
</evidence>
<evidence type="ECO:0000313" key="3">
    <source>
        <dbReference type="Proteomes" id="UP001230051"/>
    </source>
</evidence>
<dbReference type="EMBL" id="JAGXEW010000058">
    <property type="protein sequence ID" value="KAK1150551.1"/>
    <property type="molecule type" value="Genomic_DNA"/>
</dbReference>
<feature type="compositionally biased region" description="Low complexity" evidence="1">
    <location>
        <begin position="56"/>
        <end position="67"/>
    </location>
</feature>
<feature type="compositionally biased region" description="Basic and acidic residues" evidence="1">
    <location>
        <begin position="91"/>
        <end position="101"/>
    </location>
</feature>
<accession>A0AAD8CGV3</accession>
<reference evidence="2" key="1">
    <citation type="submission" date="2022-02" db="EMBL/GenBank/DDBJ databases">
        <title>Atlantic sturgeon de novo genome assembly.</title>
        <authorList>
            <person name="Stock M."/>
            <person name="Klopp C."/>
            <person name="Guiguen Y."/>
            <person name="Cabau C."/>
            <person name="Parinello H."/>
            <person name="Santidrian Yebra-Pimentel E."/>
            <person name="Kuhl H."/>
            <person name="Dirks R.P."/>
            <person name="Guessner J."/>
            <person name="Wuertz S."/>
            <person name="Du K."/>
            <person name="Schartl M."/>
        </authorList>
    </citation>
    <scope>NUCLEOTIDE SEQUENCE</scope>
    <source>
        <strain evidence="2">STURGEONOMICS-FGT-2020</strain>
        <tissue evidence="2">Whole blood</tissue>
    </source>
</reference>